<dbReference type="SUPFAM" id="SSF54427">
    <property type="entry name" value="NTF2-like"/>
    <property type="match status" value="1"/>
</dbReference>
<dbReference type="Pfam" id="PF14534">
    <property type="entry name" value="DUF4440"/>
    <property type="match status" value="1"/>
</dbReference>
<feature type="domain" description="DUF4440" evidence="1">
    <location>
        <begin position="18"/>
        <end position="130"/>
    </location>
</feature>
<dbReference type="EMBL" id="LDCN01000001">
    <property type="protein sequence ID" value="KLI00468.1"/>
    <property type="molecule type" value="Genomic_DNA"/>
</dbReference>
<dbReference type="Gene3D" id="3.10.450.50">
    <property type="match status" value="1"/>
</dbReference>
<reference evidence="2 3" key="1">
    <citation type="submission" date="2015-05" db="EMBL/GenBank/DDBJ databases">
        <title>Genome sequencing project for genomic taxonomy and phylogenomics of Bacillus-like bacteria.</title>
        <authorList>
            <person name="Liu B."/>
            <person name="Wang J."/>
            <person name="Zhu Y."/>
            <person name="Liu G."/>
            <person name="Chen Q."/>
            <person name="Chen Z."/>
            <person name="Lan J."/>
            <person name="Che J."/>
            <person name="Ge C."/>
            <person name="Shi H."/>
            <person name="Pan Z."/>
            <person name="Liu X."/>
        </authorList>
    </citation>
    <scope>NUCLEOTIDE SEQUENCE [LARGE SCALE GENOMIC DNA]</scope>
    <source>
        <strain evidence="2 3">DSM 9885</strain>
    </source>
</reference>
<dbReference type="InterPro" id="IPR032710">
    <property type="entry name" value="NTF2-like_dom_sf"/>
</dbReference>
<comment type="caution">
    <text evidence="2">The sequence shown here is derived from an EMBL/GenBank/DDBJ whole genome shotgun (WGS) entry which is preliminary data.</text>
</comment>
<gene>
    <name evidence="2" type="ORF">AA984_00730</name>
</gene>
<organism evidence="2 3">
    <name type="scientific">Brevibacillus formosus</name>
    <dbReference type="NCBI Taxonomy" id="54913"/>
    <lineage>
        <taxon>Bacteria</taxon>
        <taxon>Bacillati</taxon>
        <taxon>Bacillota</taxon>
        <taxon>Bacilli</taxon>
        <taxon>Bacillales</taxon>
        <taxon>Paenibacillaceae</taxon>
        <taxon>Brevibacillus</taxon>
    </lineage>
</organism>
<evidence type="ECO:0000259" key="1">
    <source>
        <dbReference type="Pfam" id="PF14534"/>
    </source>
</evidence>
<accession>A0A837KS40</accession>
<dbReference type="InterPro" id="IPR011944">
    <property type="entry name" value="Steroid_delta5-4_isomerase"/>
</dbReference>
<dbReference type="AlphaFoldDB" id="A0A837KS40"/>
<dbReference type="Proteomes" id="UP000035218">
    <property type="component" value="Unassembled WGS sequence"/>
</dbReference>
<proteinExistence type="predicted"/>
<evidence type="ECO:0000313" key="2">
    <source>
        <dbReference type="EMBL" id="KLI00468.1"/>
    </source>
</evidence>
<name>A0A837KS40_9BACL</name>
<dbReference type="NCBIfam" id="TIGR02246">
    <property type="entry name" value="SgcJ/EcaC family oxidoreductase"/>
    <property type="match status" value="1"/>
</dbReference>
<sequence length="147" mass="16594">MSMVYKEEEPLEHDRELIKHVVNEMEAAFNRHDADALDSHFTQNATWVNVMGEKLSGWDEINKVHKIVLTGPLLNSYSKYTVDSISFINSNVAVVHVRQYSTTSDGKRIGGGQESIAIYVMVKEMKVWRLAAGQNTLLKSVQLDIVS</sequence>
<dbReference type="InterPro" id="IPR027843">
    <property type="entry name" value="DUF4440"/>
</dbReference>
<protein>
    <recommendedName>
        <fullName evidence="1">DUF4440 domain-containing protein</fullName>
    </recommendedName>
</protein>
<evidence type="ECO:0000313" key="3">
    <source>
        <dbReference type="Proteomes" id="UP000035218"/>
    </source>
</evidence>